<keyword evidence="2" id="KW-1133">Transmembrane helix</keyword>
<feature type="region of interest" description="Disordered" evidence="1">
    <location>
        <begin position="1"/>
        <end position="25"/>
    </location>
</feature>
<evidence type="ECO:0000313" key="3">
    <source>
        <dbReference type="EMBL" id="CAH9122491.1"/>
    </source>
</evidence>
<reference evidence="3" key="1">
    <citation type="submission" date="2022-07" db="EMBL/GenBank/DDBJ databases">
        <authorList>
            <person name="Macas J."/>
            <person name="Novak P."/>
            <person name="Neumann P."/>
        </authorList>
    </citation>
    <scope>NUCLEOTIDE SEQUENCE</scope>
</reference>
<organism evidence="3 4">
    <name type="scientific">Cuscuta epithymum</name>
    <dbReference type="NCBI Taxonomy" id="186058"/>
    <lineage>
        <taxon>Eukaryota</taxon>
        <taxon>Viridiplantae</taxon>
        <taxon>Streptophyta</taxon>
        <taxon>Embryophyta</taxon>
        <taxon>Tracheophyta</taxon>
        <taxon>Spermatophyta</taxon>
        <taxon>Magnoliopsida</taxon>
        <taxon>eudicotyledons</taxon>
        <taxon>Gunneridae</taxon>
        <taxon>Pentapetalae</taxon>
        <taxon>asterids</taxon>
        <taxon>lamiids</taxon>
        <taxon>Solanales</taxon>
        <taxon>Convolvulaceae</taxon>
        <taxon>Cuscuteae</taxon>
        <taxon>Cuscuta</taxon>
        <taxon>Cuscuta subgen. Cuscuta</taxon>
    </lineage>
</organism>
<keyword evidence="2" id="KW-0472">Membrane</keyword>
<keyword evidence="4" id="KW-1185">Reference proteome</keyword>
<feature type="non-terminal residue" evidence="3">
    <location>
        <position position="156"/>
    </location>
</feature>
<gene>
    <name evidence="3" type="ORF">CEPIT_LOCUS24500</name>
</gene>
<keyword evidence="2" id="KW-0812">Transmembrane</keyword>
<dbReference type="AlphaFoldDB" id="A0AAV0EGW5"/>
<evidence type="ECO:0000256" key="1">
    <source>
        <dbReference type="SAM" id="MobiDB-lite"/>
    </source>
</evidence>
<proteinExistence type="predicted"/>
<feature type="transmembrane region" description="Helical" evidence="2">
    <location>
        <begin position="129"/>
        <end position="154"/>
    </location>
</feature>
<dbReference type="EMBL" id="CAMAPF010000925">
    <property type="protein sequence ID" value="CAH9122491.1"/>
    <property type="molecule type" value="Genomic_DNA"/>
</dbReference>
<dbReference type="Proteomes" id="UP001152523">
    <property type="component" value="Unassembled WGS sequence"/>
</dbReference>
<comment type="caution">
    <text evidence="3">The sequence shown here is derived from an EMBL/GenBank/DDBJ whole genome shotgun (WGS) entry which is preliminary data.</text>
</comment>
<name>A0AAV0EGW5_9ASTE</name>
<feature type="compositionally biased region" description="Low complexity" evidence="1">
    <location>
        <begin position="1"/>
        <end position="16"/>
    </location>
</feature>
<accession>A0AAV0EGW5</accession>
<evidence type="ECO:0000313" key="4">
    <source>
        <dbReference type="Proteomes" id="UP001152523"/>
    </source>
</evidence>
<protein>
    <submittedName>
        <fullName evidence="3">Uncharacterized protein</fullName>
    </submittedName>
</protein>
<evidence type="ECO:0000256" key="2">
    <source>
        <dbReference type="SAM" id="Phobius"/>
    </source>
</evidence>
<sequence>MHTPSSISSMSLINSNSEKDNSASWRVQKRGGAWHGPLPTQHQPNHLVGTVVLFTTASNQAIWVARNNTRLGPGSGHLAWEPARYCLGPAWETGYRFRVMTQFLGYPGAGMGLGKGEPARPVPGPVRAILFYFIFLSFFVWAGFRWAGCFRWVWGG</sequence>